<name>A0A6N2L778_SALVM</name>
<dbReference type="InterPro" id="IPR013324">
    <property type="entry name" value="RNA_pol_sigma_r3/r4-like"/>
</dbReference>
<sequence length="480" mass="53724">MSCLLPQFKCQPDSFSIQFRSLQHHSTNHIQLSAKNGEPFRFRAQCTLSSPSPSTSTAVLDLERLIFPSLESHSDSIAANRPWTYIGEIGPPKEPLFGTSLATETLIVNDEAVIAAAAAEAVALARAAVKVAKDAAEMAKNYCSMKIETKIPIASTADSFSSMWSLLTEKERVDIIGDSFSDETGLREEYSTQYPTEESDCLEPTHEELALLQKQLSESIVVRSKRQTERKARRARAAEKAAANFVLVKSGSACKKKRVPMQEVDQSDPLRFFRGASTSSRLLSATEEVELSGGIQELIKLERIEEELEERFGGKPTFAQWAAAARVDQITLRKHLNYGILCKDKMIKSNIRLEGCRGLVRGAEKFDASKGFKFSTYAHWWIRQAVRKSLSDQSRTIRLPFHMVDATYRVKEARKQLYSENGRHPDDKEVAEATGLSMKRLSAVLLTPKAPRSLDQKMGFNMDLKLSSLQILKQKQQKIC</sequence>
<comment type="similarity">
    <text evidence="1">Belongs to the sigma-70 factor family.</text>
</comment>
<dbReference type="InterPro" id="IPR013325">
    <property type="entry name" value="RNA_pol_sigma_r2"/>
</dbReference>
<dbReference type="InterPro" id="IPR036388">
    <property type="entry name" value="WH-like_DNA-bd_sf"/>
</dbReference>
<dbReference type="GO" id="GO:0006352">
    <property type="term" value="P:DNA-templated transcription initiation"/>
    <property type="evidence" value="ECO:0007669"/>
    <property type="project" value="InterPro"/>
</dbReference>
<dbReference type="AlphaFoldDB" id="A0A6N2L778"/>
<feature type="domain" description="RNA polymerase sigma-70 region 3" evidence="2">
    <location>
        <begin position="407"/>
        <end position="468"/>
    </location>
</feature>
<proteinExistence type="inferred from homology"/>
<evidence type="ECO:0000313" key="4">
    <source>
        <dbReference type="EMBL" id="VFU36663.1"/>
    </source>
</evidence>
<dbReference type="InterPro" id="IPR007627">
    <property type="entry name" value="RNA_pol_sigma70_r2"/>
</dbReference>
<gene>
    <name evidence="4" type="ORF">SVIM_LOCUS187041</name>
</gene>
<evidence type="ECO:0000256" key="1">
    <source>
        <dbReference type="ARBA" id="ARBA00007788"/>
    </source>
</evidence>
<dbReference type="InterPro" id="IPR050239">
    <property type="entry name" value="Sigma-70_RNA_pol_init_factors"/>
</dbReference>
<dbReference type="SUPFAM" id="SSF88946">
    <property type="entry name" value="Sigma2 domain of RNA polymerase sigma factors"/>
    <property type="match status" value="1"/>
</dbReference>
<feature type="domain" description="RNA polymerase sigma-70 region 2" evidence="3">
    <location>
        <begin position="354"/>
        <end position="396"/>
    </location>
</feature>
<dbReference type="Gene3D" id="1.10.601.10">
    <property type="entry name" value="RNA Polymerase Primary Sigma Factor"/>
    <property type="match status" value="1"/>
</dbReference>
<dbReference type="InterPro" id="IPR007624">
    <property type="entry name" value="RNA_pol_sigma70_r3"/>
</dbReference>
<dbReference type="Pfam" id="PF04542">
    <property type="entry name" value="Sigma70_r2"/>
    <property type="match status" value="1"/>
</dbReference>
<dbReference type="EMBL" id="CAADRP010001136">
    <property type="protein sequence ID" value="VFU36663.1"/>
    <property type="molecule type" value="Genomic_DNA"/>
</dbReference>
<dbReference type="Pfam" id="PF04539">
    <property type="entry name" value="Sigma70_r3"/>
    <property type="match status" value="1"/>
</dbReference>
<dbReference type="PANTHER" id="PTHR30603:SF57">
    <property type="entry name" value="RNA POLYMERASE SIGMA FACTOR SIGB"/>
    <property type="match status" value="1"/>
</dbReference>
<evidence type="ECO:0000259" key="3">
    <source>
        <dbReference type="Pfam" id="PF04542"/>
    </source>
</evidence>
<organism evidence="4">
    <name type="scientific">Salix viminalis</name>
    <name type="common">Common osier</name>
    <name type="synonym">Basket willow</name>
    <dbReference type="NCBI Taxonomy" id="40686"/>
    <lineage>
        <taxon>Eukaryota</taxon>
        <taxon>Viridiplantae</taxon>
        <taxon>Streptophyta</taxon>
        <taxon>Embryophyta</taxon>
        <taxon>Tracheophyta</taxon>
        <taxon>Spermatophyta</taxon>
        <taxon>Magnoliopsida</taxon>
        <taxon>eudicotyledons</taxon>
        <taxon>Gunneridae</taxon>
        <taxon>Pentapetalae</taxon>
        <taxon>rosids</taxon>
        <taxon>fabids</taxon>
        <taxon>Malpighiales</taxon>
        <taxon>Salicaceae</taxon>
        <taxon>Saliceae</taxon>
        <taxon>Salix</taxon>
    </lineage>
</organism>
<dbReference type="Gene3D" id="1.10.10.10">
    <property type="entry name" value="Winged helix-like DNA-binding domain superfamily/Winged helix DNA-binding domain"/>
    <property type="match status" value="1"/>
</dbReference>
<evidence type="ECO:0008006" key="5">
    <source>
        <dbReference type="Google" id="ProtNLM"/>
    </source>
</evidence>
<dbReference type="SUPFAM" id="SSF88659">
    <property type="entry name" value="Sigma3 and sigma4 domains of RNA polymerase sigma factors"/>
    <property type="match status" value="1"/>
</dbReference>
<dbReference type="GO" id="GO:0003700">
    <property type="term" value="F:DNA-binding transcription factor activity"/>
    <property type="evidence" value="ECO:0007669"/>
    <property type="project" value="InterPro"/>
</dbReference>
<protein>
    <recommendedName>
        <fullName evidence="5">RNA polymerase sigma-70 region 2 domain-containing protein</fullName>
    </recommendedName>
</protein>
<evidence type="ECO:0000259" key="2">
    <source>
        <dbReference type="Pfam" id="PF04539"/>
    </source>
</evidence>
<dbReference type="PANTHER" id="PTHR30603">
    <property type="entry name" value="RNA POLYMERASE SIGMA FACTOR RPO"/>
    <property type="match status" value="1"/>
</dbReference>
<reference evidence="4" key="1">
    <citation type="submission" date="2019-03" db="EMBL/GenBank/DDBJ databases">
        <authorList>
            <person name="Mank J."/>
            <person name="Almeida P."/>
        </authorList>
    </citation>
    <scope>NUCLEOTIDE SEQUENCE</scope>
    <source>
        <strain evidence="4">78183</strain>
    </source>
</reference>
<accession>A0A6N2L778</accession>